<keyword evidence="13" id="KW-1185">Reference proteome</keyword>
<proteinExistence type="inferred from homology"/>
<evidence type="ECO:0000313" key="13">
    <source>
        <dbReference type="Proteomes" id="UP001424459"/>
    </source>
</evidence>
<keyword evidence="3 8" id="KW-0808">Transferase</keyword>
<dbReference type="InterPro" id="IPR004167">
    <property type="entry name" value="PSBD"/>
</dbReference>
<protein>
    <recommendedName>
        <fullName evidence="8">Acetyltransferase component of pyruvate dehydrogenase complex</fullName>
        <ecNumber evidence="8">2.3.1.12</ecNumber>
    </recommendedName>
</protein>
<dbReference type="InterPro" id="IPR000089">
    <property type="entry name" value="Biotin_lipoyl"/>
</dbReference>
<dbReference type="InterPro" id="IPR011053">
    <property type="entry name" value="Single_hybrid_motif"/>
</dbReference>
<name>A0ABP7U449_9SPHN</name>
<dbReference type="InterPro" id="IPR045257">
    <property type="entry name" value="E2/Pdx1"/>
</dbReference>
<dbReference type="InterPro" id="IPR023213">
    <property type="entry name" value="CAT-like_dom_sf"/>
</dbReference>
<dbReference type="RefSeq" id="WP_344696449.1">
    <property type="nucleotide sequence ID" value="NZ_BAABBR010000001.1"/>
</dbReference>
<comment type="function">
    <text evidence="6">The pyruvate dehydrogenase complex catalyzes the overall conversion of pyruvate to acetyl-CoA and CO(2). It contains multiple copies of three enzymatic components: pyruvate dehydrogenase (E1), dihydrolipoamide acetyltransferase (E2) and lipoamide dehydrogenase (E3).</text>
</comment>
<keyword evidence="4 8" id="KW-0450">Lipoyl</keyword>
<dbReference type="SUPFAM" id="SSF51230">
    <property type="entry name" value="Single hybrid motif"/>
    <property type="match status" value="1"/>
</dbReference>
<dbReference type="Gene3D" id="2.40.50.100">
    <property type="match status" value="1"/>
</dbReference>
<dbReference type="PROSITE" id="PS50968">
    <property type="entry name" value="BIOTINYL_LIPOYL"/>
    <property type="match status" value="1"/>
</dbReference>
<comment type="cofactor">
    <cofactor evidence="8">
        <name>(R)-lipoate</name>
        <dbReference type="ChEBI" id="CHEBI:83088"/>
    </cofactor>
    <text evidence="8">Binds 1 lipoyl cofactor covalently.</text>
</comment>
<evidence type="ECO:0000259" key="11">
    <source>
        <dbReference type="PROSITE" id="PS51826"/>
    </source>
</evidence>
<dbReference type="Pfam" id="PF02817">
    <property type="entry name" value="E3_binding"/>
    <property type="match status" value="1"/>
</dbReference>
<comment type="caution">
    <text evidence="12">The sequence shown here is derived from an EMBL/GenBank/DDBJ whole genome shotgun (WGS) entry which is preliminary data.</text>
</comment>
<gene>
    <name evidence="12" type="ORF">GCM10022281_15330</name>
</gene>
<dbReference type="SUPFAM" id="SSF52777">
    <property type="entry name" value="CoA-dependent acyltransferases"/>
    <property type="match status" value="1"/>
</dbReference>
<keyword evidence="5 8" id="KW-0012">Acyltransferase</keyword>
<evidence type="ECO:0000256" key="7">
    <source>
        <dbReference type="ARBA" id="ARBA00048370"/>
    </source>
</evidence>
<comment type="catalytic activity">
    <reaction evidence="7 8">
        <text>N(6)-[(R)-dihydrolipoyl]-L-lysyl-[protein] + acetyl-CoA = N(6)-[(R)-S(8)-acetyldihydrolipoyl]-L-lysyl-[protein] + CoA</text>
        <dbReference type="Rhea" id="RHEA:17017"/>
        <dbReference type="Rhea" id="RHEA-COMP:10475"/>
        <dbReference type="Rhea" id="RHEA-COMP:10478"/>
        <dbReference type="ChEBI" id="CHEBI:57287"/>
        <dbReference type="ChEBI" id="CHEBI:57288"/>
        <dbReference type="ChEBI" id="CHEBI:83100"/>
        <dbReference type="ChEBI" id="CHEBI:83111"/>
        <dbReference type="EC" id="2.3.1.12"/>
    </reaction>
</comment>
<accession>A0ABP7U449</accession>
<evidence type="ECO:0000256" key="5">
    <source>
        <dbReference type="ARBA" id="ARBA00023315"/>
    </source>
</evidence>
<dbReference type="Pfam" id="PF00198">
    <property type="entry name" value="2-oxoacid_dh"/>
    <property type="match status" value="1"/>
</dbReference>
<dbReference type="EC" id="2.3.1.12" evidence="8"/>
<dbReference type="Gene3D" id="3.30.559.10">
    <property type="entry name" value="Chloramphenicol acetyltransferase-like domain"/>
    <property type="match status" value="1"/>
</dbReference>
<evidence type="ECO:0000313" key="12">
    <source>
        <dbReference type="EMBL" id="GAA4035807.1"/>
    </source>
</evidence>
<dbReference type="PANTHER" id="PTHR23151:SF90">
    <property type="entry name" value="DIHYDROLIPOYLLYSINE-RESIDUE ACETYLTRANSFERASE COMPONENT OF PYRUVATE DEHYDROGENASE COMPLEX, MITOCHONDRIAL-RELATED"/>
    <property type="match status" value="1"/>
</dbReference>
<feature type="compositionally biased region" description="Low complexity" evidence="9">
    <location>
        <begin position="85"/>
        <end position="130"/>
    </location>
</feature>
<dbReference type="PROSITE" id="PS00189">
    <property type="entry name" value="LIPOYL"/>
    <property type="match status" value="1"/>
</dbReference>
<sequence>MAIELKMPALSPTMEEGTLAKWLVKEGDTVASGDILAEIETDKATMEFEAVDEGVVTKILVAEGTDGVKVGTPIALIGGEGEEAAPAAAPAAKPAEAPKAPEASAPKAEAPAPAPVETPAAPAQPAAAPKAEGDRVKASPLARKLAQAQGIDLSTLTGSGPGGRIVRADLGQAAGGAAAAQPQTAPTPAAAAPAASAPAQPFSTDIPHEAVKLSNMRKTIARRLTEAKQTIPHIYLTVDVRLDALLKLRGELNAGLAGRGVKLSVNDLLIKALALGLEAVPECNVSFTPDSLIQYKRSDIAVAVSIPGGLITPIITDAAAKSMSKISTEMHELAGRAKEGKLQPHEYQGGTASISNMGMFGIKQFDAVINPPQAMILAVGAGEKRPWVDGDAVTVATVMSITGSFDHRAIDGADGARLMKTLKELIESPLGLVA</sequence>
<evidence type="ECO:0000256" key="3">
    <source>
        <dbReference type="ARBA" id="ARBA00022679"/>
    </source>
</evidence>
<dbReference type="NCBIfam" id="TIGR01349">
    <property type="entry name" value="PDHac_trf_mito"/>
    <property type="match status" value="1"/>
</dbReference>
<dbReference type="Gene3D" id="4.10.320.10">
    <property type="entry name" value="E3-binding domain"/>
    <property type="match status" value="1"/>
</dbReference>
<dbReference type="Pfam" id="PF00364">
    <property type="entry name" value="Biotin_lipoyl"/>
    <property type="match status" value="1"/>
</dbReference>
<dbReference type="EMBL" id="BAABBR010000001">
    <property type="protein sequence ID" value="GAA4035807.1"/>
    <property type="molecule type" value="Genomic_DNA"/>
</dbReference>
<feature type="domain" description="Peripheral subunit-binding (PSBD)" evidence="11">
    <location>
        <begin position="137"/>
        <end position="174"/>
    </location>
</feature>
<feature type="domain" description="Lipoyl-binding" evidence="10">
    <location>
        <begin position="2"/>
        <end position="78"/>
    </location>
</feature>
<dbReference type="PROSITE" id="PS51826">
    <property type="entry name" value="PSBD"/>
    <property type="match status" value="1"/>
</dbReference>
<evidence type="ECO:0000256" key="6">
    <source>
        <dbReference type="ARBA" id="ARBA00025211"/>
    </source>
</evidence>
<organism evidence="12 13">
    <name type="scientific">Sphingomonas rosea</name>
    <dbReference type="NCBI Taxonomy" id="335605"/>
    <lineage>
        <taxon>Bacteria</taxon>
        <taxon>Pseudomonadati</taxon>
        <taxon>Pseudomonadota</taxon>
        <taxon>Alphaproteobacteria</taxon>
        <taxon>Sphingomonadales</taxon>
        <taxon>Sphingomonadaceae</taxon>
        <taxon>Sphingomonas</taxon>
    </lineage>
</organism>
<dbReference type="InterPro" id="IPR006257">
    <property type="entry name" value="LAT1"/>
</dbReference>
<evidence type="ECO:0000256" key="9">
    <source>
        <dbReference type="SAM" id="MobiDB-lite"/>
    </source>
</evidence>
<comment type="similarity">
    <text evidence="1 8">Belongs to the 2-oxoacid dehydrogenase family.</text>
</comment>
<reference evidence="13" key="1">
    <citation type="journal article" date="2019" name="Int. J. Syst. Evol. Microbiol.">
        <title>The Global Catalogue of Microorganisms (GCM) 10K type strain sequencing project: providing services to taxonomists for standard genome sequencing and annotation.</title>
        <authorList>
            <consortium name="The Broad Institute Genomics Platform"/>
            <consortium name="The Broad Institute Genome Sequencing Center for Infectious Disease"/>
            <person name="Wu L."/>
            <person name="Ma J."/>
        </authorList>
    </citation>
    <scope>NUCLEOTIDE SEQUENCE [LARGE SCALE GENOMIC DNA]</scope>
    <source>
        <strain evidence="13">JCM 17564</strain>
    </source>
</reference>
<evidence type="ECO:0000256" key="4">
    <source>
        <dbReference type="ARBA" id="ARBA00022823"/>
    </source>
</evidence>
<dbReference type="CDD" id="cd06849">
    <property type="entry name" value="lipoyl_domain"/>
    <property type="match status" value="1"/>
</dbReference>
<evidence type="ECO:0000259" key="10">
    <source>
        <dbReference type="PROSITE" id="PS50968"/>
    </source>
</evidence>
<comment type="subunit">
    <text evidence="2">Forms a 24-polypeptide structural core with octahedral symmetry.</text>
</comment>
<feature type="region of interest" description="Disordered" evidence="9">
    <location>
        <begin position="177"/>
        <end position="202"/>
    </location>
</feature>
<dbReference type="InterPro" id="IPR036625">
    <property type="entry name" value="E3-bd_dom_sf"/>
</dbReference>
<evidence type="ECO:0000256" key="2">
    <source>
        <dbReference type="ARBA" id="ARBA00011484"/>
    </source>
</evidence>
<evidence type="ECO:0000256" key="1">
    <source>
        <dbReference type="ARBA" id="ARBA00007317"/>
    </source>
</evidence>
<dbReference type="Proteomes" id="UP001424459">
    <property type="component" value="Unassembled WGS sequence"/>
</dbReference>
<evidence type="ECO:0000256" key="8">
    <source>
        <dbReference type="RuleBase" id="RU361137"/>
    </source>
</evidence>
<dbReference type="InterPro" id="IPR001078">
    <property type="entry name" value="2-oxoacid_DH_actylTfrase"/>
</dbReference>
<dbReference type="InterPro" id="IPR003016">
    <property type="entry name" value="2-oxoA_DH_lipoyl-BS"/>
</dbReference>
<feature type="region of interest" description="Disordered" evidence="9">
    <location>
        <begin position="85"/>
        <end position="142"/>
    </location>
</feature>
<feature type="compositionally biased region" description="Low complexity" evidence="9">
    <location>
        <begin position="177"/>
        <end position="201"/>
    </location>
</feature>
<dbReference type="PANTHER" id="PTHR23151">
    <property type="entry name" value="DIHYDROLIPOAMIDE ACETYL/SUCCINYL-TRANSFERASE-RELATED"/>
    <property type="match status" value="1"/>
</dbReference>
<dbReference type="SUPFAM" id="SSF47005">
    <property type="entry name" value="Peripheral subunit-binding domain of 2-oxo acid dehydrogenase complex"/>
    <property type="match status" value="1"/>
</dbReference>
<keyword evidence="12" id="KW-0670">Pyruvate</keyword>